<keyword evidence="2 3" id="KW-0812">Transmembrane</keyword>
<reference evidence="4" key="3">
    <citation type="submission" date="2015-04" db="UniProtKB">
        <authorList>
            <consortium name="EnsemblPlants"/>
        </authorList>
    </citation>
    <scope>IDENTIFICATION</scope>
    <source>
        <strain evidence="4">cv. Jemalong A17</strain>
    </source>
</reference>
<accession>A0A072UF66</accession>
<keyword evidence="5" id="KW-1185">Reference proteome</keyword>
<evidence type="ECO:0000256" key="2">
    <source>
        <dbReference type="SAM" id="Phobius"/>
    </source>
</evidence>
<evidence type="ECO:0000313" key="3">
    <source>
        <dbReference type="EMBL" id="KEH28317.1"/>
    </source>
</evidence>
<dbReference type="EnsemblPlants" id="KEH28317">
    <property type="protein sequence ID" value="KEH28317"/>
    <property type="gene ID" value="MTR_5g085313"/>
</dbReference>
<evidence type="ECO:0000313" key="4">
    <source>
        <dbReference type="EnsemblPlants" id="KEH28317"/>
    </source>
</evidence>
<evidence type="ECO:0000256" key="1">
    <source>
        <dbReference type="SAM" id="MobiDB-lite"/>
    </source>
</evidence>
<feature type="transmembrane region" description="Helical" evidence="2">
    <location>
        <begin position="49"/>
        <end position="73"/>
    </location>
</feature>
<proteinExistence type="predicted"/>
<name>A0A072UF66_MEDTR</name>
<dbReference type="AlphaFoldDB" id="A0A072UF66"/>
<keyword evidence="2" id="KW-0472">Membrane</keyword>
<feature type="region of interest" description="Disordered" evidence="1">
    <location>
        <begin position="1"/>
        <end position="32"/>
    </location>
</feature>
<reference evidence="3 5" key="1">
    <citation type="journal article" date="2011" name="Nature">
        <title>The Medicago genome provides insight into the evolution of rhizobial symbioses.</title>
        <authorList>
            <person name="Young N.D."/>
            <person name="Debelle F."/>
            <person name="Oldroyd G.E."/>
            <person name="Geurts R."/>
            <person name="Cannon S.B."/>
            <person name="Udvardi M.K."/>
            <person name="Benedito V.A."/>
            <person name="Mayer K.F."/>
            <person name="Gouzy J."/>
            <person name="Schoof H."/>
            <person name="Van de Peer Y."/>
            <person name="Proost S."/>
            <person name="Cook D.R."/>
            <person name="Meyers B.C."/>
            <person name="Spannagl M."/>
            <person name="Cheung F."/>
            <person name="De Mita S."/>
            <person name="Krishnakumar V."/>
            <person name="Gundlach H."/>
            <person name="Zhou S."/>
            <person name="Mudge J."/>
            <person name="Bharti A.K."/>
            <person name="Murray J.D."/>
            <person name="Naoumkina M.A."/>
            <person name="Rosen B."/>
            <person name="Silverstein K.A."/>
            <person name="Tang H."/>
            <person name="Rombauts S."/>
            <person name="Zhao P.X."/>
            <person name="Zhou P."/>
            <person name="Barbe V."/>
            <person name="Bardou P."/>
            <person name="Bechner M."/>
            <person name="Bellec A."/>
            <person name="Berger A."/>
            <person name="Berges H."/>
            <person name="Bidwell S."/>
            <person name="Bisseling T."/>
            <person name="Choisne N."/>
            <person name="Couloux A."/>
            <person name="Denny R."/>
            <person name="Deshpande S."/>
            <person name="Dai X."/>
            <person name="Doyle J.J."/>
            <person name="Dudez A.M."/>
            <person name="Farmer A.D."/>
            <person name="Fouteau S."/>
            <person name="Franken C."/>
            <person name="Gibelin C."/>
            <person name="Gish J."/>
            <person name="Goldstein S."/>
            <person name="Gonzalez A.J."/>
            <person name="Green P.J."/>
            <person name="Hallab A."/>
            <person name="Hartog M."/>
            <person name="Hua A."/>
            <person name="Humphray S.J."/>
            <person name="Jeong D.H."/>
            <person name="Jing Y."/>
            <person name="Jocker A."/>
            <person name="Kenton S.M."/>
            <person name="Kim D.J."/>
            <person name="Klee K."/>
            <person name="Lai H."/>
            <person name="Lang C."/>
            <person name="Lin S."/>
            <person name="Macmil S.L."/>
            <person name="Magdelenat G."/>
            <person name="Matthews L."/>
            <person name="McCorrison J."/>
            <person name="Monaghan E.L."/>
            <person name="Mun J.H."/>
            <person name="Najar F.Z."/>
            <person name="Nicholson C."/>
            <person name="Noirot C."/>
            <person name="O'Bleness M."/>
            <person name="Paule C.R."/>
            <person name="Poulain J."/>
            <person name="Prion F."/>
            <person name="Qin B."/>
            <person name="Qu C."/>
            <person name="Retzel E.F."/>
            <person name="Riddle C."/>
            <person name="Sallet E."/>
            <person name="Samain S."/>
            <person name="Samson N."/>
            <person name="Sanders I."/>
            <person name="Saurat O."/>
            <person name="Scarpelli C."/>
            <person name="Schiex T."/>
            <person name="Segurens B."/>
            <person name="Severin A.J."/>
            <person name="Sherrier D.J."/>
            <person name="Shi R."/>
            <person name="Sims S."/>
            <person name="Singer S.R."/>
            <person name="Sinharoy S."/>
            <person name="Sterck L."/>
            <person name="Viollet A."/>
            <person name="Wang B.B."/>
            <person name="Wang K."/>
            <person name="Wang M."/>
            <person name="Wang X."/>
            <person name="Warfsmann J."/>
            <person name="Weissenbach J."/>
            <person name="White D.D."/>
            <person name="White J.D."/>
            <person name="Wiley G.B."/>
            <person name="Wincker P."/>
            <person name="Xing Y."/>
            <person name="Yang L."/>
            <person name="Yao Z."/>
            <person name="Ying F."/>
            <person name="Zhai J."/>
            <person name="Zhou L."/>
            <person name="Zuber A."/>
            <person name="Denarie J."/>
            <person name="Dixon R.A."/>
            <person name="May G.D."/>
            <person name="Schwartz D.C."/>
            <person name="Rogers J."/>
            <person name="Quetier F."/>
            <person name="Town C.D."/>
            <person name="Roe B.A."/>
        </authorList>
    </citation>
    <scope>NUCLEOTIDE SEQUENCE [LARGE SCALE GENOMIC DNA]</scope>
    <source>
        <strain evidence="3">A17</strain>
        <strain evidence="4 5">cv. Jemalong A17</strain>
    </source>
</reference>
<organism evidence="3 5">
    <name type="scientific">Medicago truncatula</name>
    <name type="common">Barrel medic</name>
    <name type="synonym">Medicago tribuloides</name>
    <dbReference type="NCBI Taxonomy" id="3880"/>
    <lineage>
        <taxon>Eukaryota</taxon>
        <taxon>Viridiplantae</taxon>
        <taxon>Streptophyta</taxon>
        <taxon>Embryophyta</taxon>
        <taxon>Tracheophyta</taxon>
        <taxon>Spermatophyta</taxon>
        <taxon>Magnoliopsida</taxon>
        <taxon>eudicotyledons</taxon>
        <taxon>Gunneridae</taxon>
        <taxon>Pentapetalae</taxon>
        <taxon>rosids</taxon>
        <taxon>fabids</taxon>
        <taxon>Fabales</taxon>
        <taxon>Fabaceae</taxon>
        <taxon>Papilionoideae</taxon>
        <taxon>50 kb inversion clade</taxon>
        <taxon>NPAAA clade</taxon>
        <taxon>Hologalegina</taxon>
        <taxon>IRL clade</taxon>
        <taxon>Trifolieae</taxon>
        <taxon>Medicago</taxon>
    </lineage>
</organism>
<reference evidence="3 5" key="2">
    <citation type="journal article" date="2014" name="BMC Genomics">
        <title>An improved genome release (version Mt4.0) for the model legume Medicago truncatula.</title>
        <authorList>
            <person name="Tang H."/>
            <person name="Krishnakumar V."/>
            <person name="Bidwell S."/>
            <person name="Rosen B."/>
            <person name="Chan A."/>
            <person name="Zhou S."/>
            <person name="Gentzbittel L."/>
            <person name="Childs K.L."/>
            <person name="Yandell M."/>
            <person name="Gundlach H."/>
            <person name="Mayer K.F."/>
            <person name="Schwartz D.C."/>
            <person name="Town C.D."/>
        </authorList>
    </citation>
    <scope>GENOME REANNOTATION</scope>
    <source>
        <strain evidence="3">A17</strain>
        <strain evidence="4 5">cv. Jemalong A17</strain>
    </source>
</reference>
<protein>
    <submittedName>
        <fullName evidence="3">Transmembrane protein, putative</fullName>
    </submittedName>
</protein>
<evidence type="ECO:0000313" key="5">
    <source>
        <dbReference type="Proteomes" id="UP000002051"/>
    </source>
</evidence>
<sequence>MGSSDDDQPHPPKLHKAFKLHHPPPPNHSTSKMSNFQFQQFNLTLQKKYIVAILVLLVLFLLISIPNLLVPLLHRLIHL</sequence>
<dbReference type="HOGENOM" id="CLU_2609676_0_0_1"/>
<gene>
    <name evidence="3" type="ordered locus">MTR_5g085313</name>
</gene>
<keyword evidence="2" id="KW-1133">Transmembrane helix</keyword>
<dbReference type="Proteomes" id="UP000002051">
    <property type="component" value="Chromosome 5"/>
</dbReference>
<dbReference type="EMBL" id="CM001221">
    <property type="protein sequence ID" value="KEH28317.1"/>
    <property type="molecule type" value="Genomic_DNA"/>
</dbReference>
<feature type="compositionally biased region" description="Basic residues" evidence="1">
    <location>
        <begin position="12"/>
        <end position="22"/>
    </location>
</feature>